<dbReference type="GO" id="GO:0042121">
    <property type="term" value="P:alginic acid biosynthetic process"/>
    <property type="evidence" value="ECO:0007669"/>
    <property type="project" value="UniProtKB-UniPathway"/>
</dbReference>
<dbReference type="RefSeq" id="WP_129605875.1">
    <property type="nucleotide sequence ID" value="NZ_SBLB01000010.1"/>
</dbReference>
<evidence type="ECO:0000313" key="8">
    <source>
        <dbReference type="EMBL" id="RYC67043.1"/>
    </source>
</evidence>
<dbReference type="GO" id="GO:0042597">
    <property type="term" value="C:periplasmic space"/>
    <property type="evidence" value="ECO:0007669"/>
    <property type="project" value="UniProtKB-SubCell"/>
</dbReference>
<keyword evidence="5" id="KW-0574">Periplasm</keyword>
<keyword evidence="4" id="KW-0732">Signal</keyword>
<feature type="domain" description="AlgX/AlgJ SGNH hydrolase-like" evidence="7">
    <location>
        <begin position="94"/>
        <end position="322"/>
    </location>
</feature>
<gene>
    <name evidence="8" type="ORF">EQG79_27105</name>
</gene>
<evidence type="ECO:0000313" key="9">
    <source>
        <dbReference type="Proteomes" id="UP000290407"/>
    </source>
</evidence>
<comment type="subcellular location">
    <subcellularLocation>
        <location evidence="1">Periplasm</location>
    </subcellularLocation>
</comment>
<comment type="caution">
    <text evidence="8">The sequence shown here is derived from an EMBL/GenBank/DDBJ whole genome shotgun (WGS) entry which is preliminary data.</text>
</comment>
<evidence type="ECO:0000256" key="6">
    <source>
        <dbReference type="ARBA" id="ARBA00022841"/>
    </source>
</evidence>
<evidence type="ECO:0000256" key="4">
    <source>
        <dbReference type="ARBA" id="ARBA00022729"/>
    </source>
</evidence>
<keyword evidence="3" id="KW-0808">Transferase</keyword>
<evidence type="ECO:0000259" key="7">
    <source>
        <dbReference type="Pfam" id="PF16822"/>
    </source>
</evidence>
<dbReference type="EMBL" id="SBLB01000010">
    <property type="protein sequence ID" value="RYC67043.1"/>
    <property type="molecule type" value="Genomic_DNA"/>
</dbReference>
<dbReference type="AlphaFoldDB" id="A0A4Q2UD06"/>
<evidence type="ECO:0000256" key="1">
    <source>
        <dbReference type="ARBA" id="ARBA00004418"/>
    </source>
</evidence>
<dbReference type="InterPro" id="IPR031811">
    <property type="entry name" value="ALGX/ALGJ_SGNH-like"/>
</dbReference>
<organism evidence="8 9">
    <name type="scientific">Spirosoma sordidisoli</name>
    <dbReference type="NCBI Taxonomy" id="2502893"/>
    <lineage>
        <taxon>Bacteria</taxon>
        <taxon>Pseudomonadati</taxon>
        <taxon>Bacteroidota</taxon>
        <taxon>Cytophagia</taxon>
        <taxon>Cytophagales</taxon>
        <taxon>Cytophagaceae</taxon>
        <taxon>Spirosoma</taxon>
    </lineage>
</organism>
<keyword evidence="6" id="KW-0016">Alginate biosynthesis</keyword>
<proteinExistence type="predicted"/>
<name>A0A4Q2UD06_9BACT</name>
<dbReference type="Proteomes" id="UP000290407">
    <property type="component" value="Unassembled WGS sequence"/>
</dbReference>
<dbReference type="GO" id="GO:0016740">
    <property type="term" value="F:transferase activity"/>
    <property type="evidence" value="ECO:0007669"/>
    <property type="project" value="UniProtKB-KW"/>
</dbReference>
<dbReference type="Pfam" id="PF16822">
    <property type="entry name" value="ALGX"/>
    <property type="match status" value="1"/>
</dbReference>
<accession>A0A4Q2UD06</accession>
<sequence length="371" mass="43208">MRHPFTYKLTALLFALLLLLPTADCMLGLSVSFENTENRQRLRRPVFEFPHVMRYKRDFEAYYKQTFGWRDALFQVYSRWKLFVLGQSPLPEKVVIGRQGWFFLGNSENRVMDQHRGLLPWPADSLTNLLTHLHHRQAELARYHSQLIVVVPPDAQSVYSEYLPEQLVNPHRPSRLDVLHRHISRLPGIHFIDLRDTLQAAKRRYQLYYQTDTHWNNVGSLVSCAALMKHLHRLNARLPVVDSSAYTITPSPGFGGDLVRMIGLQQRIKDPLYYNVQRTDGRSLPPPDTLSQRYGSPYPILRFTGTDCSQPRLLFVGDSFSLFVMQYLPHYFSESIFVRDCRLDARLLNAVKPDIVVFEVVERNINLLSQL</sequence>
<evidence type="ECO:0000256" key="2">
    <source>
        <dbReference type="ARBA" id="ARBA00005182"/>
    </source>
</evidence>
<protein>
    <recommendedName>
        <fullName evidence="7">AlgX/AlgJ SGNH hydrolase-like domain-containing protein</fullName>
    </recommendedName>
</protein>
<comment type="pathway">
    <text evidence="2">Glycan biosynthesis; alginate biosynthesis.</text>
</comment>
<reference evidence="8 9" key="1">
    <citation type="submission" date="2019-01" db="EMBL/GenBank/DDBJ databases">
        <title>Spirosoma flava sp. nov., a propanil-degrading bacterium isolated from herbicide-contaminated soil.</title>
        <authorList>
            <person name="Zhang L."/>
            <person name="Jiang J.-D."/>
        </authorList>
    </citation>
    <scope>NUCLEOTIDE SEQUENCE [LARGE SCALE GENOMIC DNA]</scope>
    <source>
        <strain evidence="8 9">TY50</strain>
    </source>
</reference>
<keyword evidence="9" id="KW-1185">Reference proteome</keyword>
<evidence type="ECO:0000256" key="3">
    <source>
        <dbReference type="ARBA" id="ARBA00022679"/>
    </source>
</evidence>
<evidence type="ECO:0000256" key="5">
    <source>
        <dbReference type="ARBA" id="ARBA00022764"/>
    </source>
</evidence>
<dbReference type="UniPathway" id="UPA00286"/>